<organism evidence="2 3">
    <name type="scientific">Dimorphilus gyrociliatus</name>
    <dbReference type="NCBI Taxonomy" id="2664684"/>
    <lineage>
        <taxon>Eukaryota</taxon>
        <taxon>Metazoa</taxon>
        <taxon>Spiralia</taxon>
        <taxon>Lophotrochozoa</taxon>
        <taxon>Annelida</taxon>
        <taxon>Polychaeta</taxon>
        <taxon>Polychaeta incertae sedis</taxon>
        <taxon>Dinophilidae</taxon>
        <taxon>Dimorphilus</taxon>
    </lineage>
</organism>
<protein>
    <submittedName>
        <fullName evidence="2">DgyrCDS3239</fullName>
    </submittedName>
</protein>
<name>A0A7I8VCL3_9ANNE</name>
<dbReference type="AlphaFoldDB" id="A0A7I8VCL3"/>
<gene>
    <name evidence="2" type="ORF">DGYR_LOCUS2980</name>
</gene>
<proteinExistence type="predicted"/>
<dbReference type="EMBL" id="CAJFCJ010000005">
    <property type="protein sequence ID" value="CAD5114091.1"/>
    <property type="molecule type" value="Genomic_DNA"/>
</dbReference>
<keyword evidence="3" id="KW-1185">Reference proteome</keyword>
<comment type="caution">
    <text evidence="2">The sequence shown here is derived from an EMBL/GenBank/DDBJ whole genome shotgun (WGS) entry which is preliminary data.</text>
</comment>
<evidence type="ECO:0000313" key="3">
    <source>
        <dbReference type="Proteomes" id="UP000549394"/>
    </source>
</evidence>
<sequence length="338" mass="39959">SLIVSLFSNYTFPMNIFIDKTVKLTDISYIVCRSMDLEYGYRRPEMCDSESTTGYGQSSSLIQCDFMARSMKNCRFIVMGFILTSSLCKFHCRKPDNNQSWKENQFRIYSSENLILYKNSSTNLSTISGELQIFVKNLWYAVYVPLFQKFEADIICKHFLFKNGTYFKVDFSKEKYYYEMNFWLECDKNVTSFLQCRLRYLNRKTVRQKIGIKCVQESDLISCNKENTLSYDGKCYIYQFLKERISFDASEKACKNVNMTLMSLSVRFKVNMIYLLDFYYNAADVKLSQAQLSKFSRFKKELPFGIKRLKNIYNQYERTTTDNVPLDISGLWDNTAYM</sequence>
<dbReference type="Proteomes" id="UP000549394">
    <property type="component" value="Unassembled WGS sequence"/>
</dbReference>
<keyword evidence="1" id="KW-1015">Disulfide bond</keyword>
<reference evidence="2 3" key="1">
    <citation type="submission" date="2020-08" db="EMBL/GenBank/DDBJ databases">
        <authorList>
            <person name="Hejnol A."/>
        </authorList>
    </citation>
    <scope>NUCLEOTIDE SEQUENCE [LARGE SCALE GENOMIC DNA]</scope>
</reference>
<evidence type="ECO:0000313" key="2">
    <source>
        <dbReference type="EMBL" id="CAD5114091.1"/>
    </source>
</evidence>
<dbReference type="GO" id="GO:0016020">
    <property type="term" value="C:membrane"/>
    <property type="evidence" value="ECO:0007669"/>
    <property type="project" value="InterPro"/>
</dbReference>
<evidence type="ECO:0000256" key="1">
    <source>
        <dbReference type="ARBA" id="ARBA00023157"/>
    </source>
</evidence>
<accession>A0A7I8VCL3</accession>
<dbReference type="SUPFAM" id="SSF56487">
    <property type="entry name" value="SRCR-like"/>
    <property type="match status" value="1"/>
</dbReference>
<dbReference type="Gene3D" id="3.10.250.10">
    <property type="entry name" value="SRCR-like domain"/>
    <property type="match status" value="1"/>
</dbReference>
<dbReference type="InterPro" id="IPR036772">
    <property type="entry name" value="SRCR-like_dom_sf"/>
</dbReference>
<feature type="non-terminal residue" evidence="2">
    <location>
        <position position="338"/>
    </location>
</feature>